<evidence type="ECO:0000313" key="2">
    <source>
        <dbReference type="EMBL" id="CAJ1949263.1"/>
    </source>
</evidence>
<evidence type="ECO:0008006" key="4">
    <source>
        <dbReference type="Google" id="ProtNLM"/>
    </source>
</evidence>
<gene>
    <name evidence="2" type="ORF">CYCCA115_LOCUS12006</name>
</gene>
<evidence type="ECO:0000256" key="1">
    <source>
        <dbReference type="ARBA" id="ARBA00022737"/>
    </source>
</evidence>
<dbReference type="Proteomes" id="UP001295423">
    <property type="component" value="Unassembled WGS sequence"/>
</dbReference>
<comment type="caution">
    <text evidence="2">The sequence shown here is derived from an EMBL/GenBank/DDBJ whole genome shotgun (WGS) entry which is preliminary data.</text>
</comment>
<dbReference type="InterPro" id="IPR002885">
    <property type="entry name" value="PPR_rpt"/>
</dbReference>
<name>A0AAD2FQ73_9STRA</name>
<dbReference type="PANTHER" id="PTHR47942:SF63">
    <property type="entry name" value="PENTATRICOPEPTIDE REPEAT-CONTAINING PROTEIN"/>
    <property type="match status" value="1"/>
</dbReference>
<dbReference type="AlphaFoldDB" id="A0AAD2FQ73"/>
<accession>A0AAD2FQ73</accession>
<dbReference type="EMBL" id="CAKOGP040001758">
    <property type="protein sequence ID" value="CAJ1949263.1"/>
    <property type="molecule type" value="Genomic_DNA"/>
</dbReference>
<keyword evidence="3" id="KW-1185">Reference proteome</keyword>
<organism evidence="2 3">
    <name type="scientific">Cylindrotheca closterium</name>
    <dbReference type="NCBI Taxonomy" id="2856"/>
    <lineage>
        <taxon>Eukaryota</taxon>
        <taxon>Sar</taxon>
        <taxon>Stramenopiles</taxon>
        <taxon>Ochrophyta</taxon>
        <taxon>Bacillariophyta</taxon>
        <taxon>Bacillariophyceae</taxon>
        <taxon>Bacillariophycidae</taxon>
        <taxon>Bacillariales</taxon>
        <taxon>Bacillariaceae</taxon>
        <taxon>Cylindrotheca</taxon>
    </lineage>
</organism>
<evidence type="ECO:0000313" key="3">
    <source>
        <dbReference type="Proteomes" id="UP001295423"/>
    </source>
</evidence>
<dbReference type="InterPro" id="IPR011990">
    <property type="entry name" value="TPR-like_helical_dom_sf"/>
</dbReference>
<protein>
    <recommendedName>
        <fullName evidence="4">Pentacotripeptide-repeat region of PRORP domain-containing protein</fullName>
    </recommendedName>
</protein>
<reference evidence="2" key="1">
    <citation type="submission" date="2023-08" db="EMBL/GenBank/DDBJ databases">
        <authorList>
            <person name="Audoor S."/>
            <person name="Bilcke G."/>
        </authorList>
    </citation>
    <scope>NUCLEOTIDE SEQUENCE</scope>
</reference>
<dbReference type="PANTHER" id="PTHR47942">
    <property type="entry name" value="TETRATRICOPEPTIDE REPEAT (TPR)-LIKE SUPERFAMILY PROTEIN-RELATED"/>
    <property type="match status" value="1"/>
</dbReference>
<dbReference type="Pfam" id="PF01535">
    <property type="entry name" value="PPR"/>
    <property type="match status" value="1"/>
</dbReference>
<sequence length="824" mass="93925">MTANPLLVRGKQPFRVIAARSINLSSFSRSDKRHRHDILRRAVATPPHQCYPETKSILVRSLRTMLENKILGPLGSPTREDLNEAENQLLESVSQRNKAGFEQAKSILLRLAKEQAYLQSQKEKVEESERNAPINYVVDSFILNQVIDCWRTCWRDHMIDVSPADILKLIDTLESNGVVSDSRTVTMVIDGITLRGDHHEAPLLAQWLLDRRMQLAESRPELRPDTVMITNVIRAWGKSKRIEAPEMAEGLLQLMHDLHENGEWIDSGPNTLSYSATMEAWANSKSREASEKMEALLEEMKQSSVEAVRPDRVSYLYVINSWVHSKSPDGPDRANALMQEMLQLYNNGNDDVVPDVSIFSNVMVAYARRGRAKEVETLHEQLQDVYSSTGDPRFKPNADCAKALIIALSKHGAQAEAEGLLDELVERALLEQDPRIMPKRSYFVDVLVGWTKDRDKKRASEQSQRVLMRLLELSKSGYPELMPDAKSFEKVMQAWSKTNNPKAPMSVDTLLSRMKNEYTKTKNEAVKPNARTFELALLTWSRSRQPEAPDRAEALLQEMERTYLDGDESMRPSRGAYTTLMVTWQRSKRKNASSKVLDAFEDLRQKYIDGEIHLRPDAYVYSVVVDSFAQQGDAVGAQTIFDTMLEEYCNGNEEAKPDIESYNKLLRAYTFSKDNEKAQKAEKLFQGIKNLGLGLSPNRQTLIEMISVWSFSHDDPIAAEMCEQYFVELKRKNYEATVATYTNVINALNKSKDPTAVSRAKKLLEALIHDVEEGFVQKPFFNPYKKFLQTVSRSNIPRRNEQAKKLLRSLNPKTPITRKLLPPL</sequence>
<proteinExistence type="predicted"/>
<keyword evidence="1" id="KW-0677">Repeat</keyword>
<dbReference type="Gene3D" id="1.25.40.10">
    <property type="entry name" value="Tetratricopeptide repeat domain"/>
    <property type="match status" value="4"/>
</dbReference>
<dbReference type="InterPro" id="IPR051222">
    <property type="entry name" value="PPR/CCM1_RNA-binding"/>
</dbReference>